<name>A0A2A5AGP7_9GAMM</name>
<organism evidence="1 2">
    <name type="scientific">SAR86 cluster bacterium</name>
    <dbReference type="NCBI Taxonomy" id="2030880"/>
    <lineage>
        <taxon>Bacteria</taxon>
        <taxon>Pseudomonadati</taxon>
        <taxon>Pseudomonadota</taxon>
        <taxon>Gammaproteobacteria</taxon>
        <taxon>SAR86 cluster</taxon>
    </lineage>
</organism>
<dbReference type="Pfam" id="PF05354">
    <property type="entry name" value="Phage_attach"/>
    <property type="match status" value="1"/>
</dbReference>
<dbReference type="AlphaFoldDB" id="A0A2A5AGP7"/>
<dbReference type="InterPro" id="IPR008018">
    <property type="entry name" value="Phage_tail_attach_FII"/>
</dbReference>
<sequence length="113" mass="12102">MSSFDAIFDMFGTDALASVHGEDVTYYDNARPSGVPLVAPAVHREKINVSDAGNSAHTRTIVEIRKTDLPDIDAATGRIKLARGDILGGDPDTEYTIAEIDGNVAGMWRVILA</sequence>
<dbReference type="Proteomes" id="UP000218327">
    <property type="component" value="Unassembled WGS sequence"/>
</dbReference>
<comment type="caution">
    <text evidence="1">The sequence shown here is derived from an EMBL/GenBank/DDBJ whole genome shotgun (WGS) entry which is preliminary data.</text>
</comment>
<accession>A0A2A5AGP7</accession>
<dbReference type="GO" id="GO:0019068">
    <property type="term" value="P:virion assembly"/>
    <property type="evidence" value="ECO:0007669"/>
    <property type="project" value="InterPro"/>
</dbReference>
<reference evidence="2" key="1">
    <citation type="submission" date="2017-08" db="EMBL/GenBank/DDBJ databases">
        <title>A dynamic microbial community with high functional redundancy inhabits the cold, oxic subseafloor aquifer.</title>
        <authorList>
            <person name="Tully B.J."/>
            <person name="Wheat C.G."/>
            <person name="Glazer B.T."/>
            <person name="Huber J.A."/>
        </authorList>
    </citation>
    <scope>NUCLEOTIDE SEQUENCE [LARGE SCALE GENOMIC DNA]</scope>
</reference>
<gene>
    <name evidence="1" type="ORF">COA96_16710</name>
</gene>
<dbReference type="EMBL" id="NVVJ01000101">
    <property type="protein sequence ID" value="PCJ18261.1"/>
    <property type="molecule type" value="Genomic_DNA"/>
</dbReference>
<evidence type="ECO:0000313" key="1">
    <source>
        <dbReference type="EMBL" id="PCJ18261.1"/>
    </source>
</evidence>
<evidence type="ECO:0000313" key="2">
    <source>
        <dbReference type="Proteomes" id="UP000218327"/>
    </source>
</evidence>
<proteinExistence type="predicted"/>
<protein>
    <submittedName>
        <fullName evidence="1">Uncharacterized protein</fullName>
    </submittedName>
</protein>